<gene>
    <name evidence="2" type="ORF">SSOP1_1420</name>
</gene>
<dbReference type="RefSeq" id="WP_063492789.1">
    <property type="nucleotide sequence ID" value="NZ_LT549890.1"/>
</dbReference>
<sequence length="234" mass="27976">MSLFNLSLVTFEIDHEDCWSKLTSSFPVQVKTIFAKPSKGKDYILGMDEVKTYNRRVFKDFLKSFKKEKSIYEIIQILELDSRRGIYRILFKERYENMIMSIIENYMTLYIKDLIKEGNERLLLIMPSSDVTTLKRDLESIGKIHYFNAKLVNFNDFVPTFFDLSEQERNAVLKAIRLGYYEYPRRINLEELGKIMGISKPTLEEYLRKAEKKIMSKIFREFYQQDLLYKSSDY</sequence>
<organism evidence="2 3">
    <name type="scientific">Saccharolobus solfataricus</name>
    <name type="common">Sulfolobus solfataricus</name>
    <dbReference type="NCBI Taxonomy" id="2287"/>
    <lineage>
        <taxon>Archaea</taxon>
        <taxon>Thermoproteota</taxon>
        <taxon>Thermoprotei</taxon>
        <taxon>Sulfolobales</taxon>
        <taxon>Sulfolobaceae</taxon>
        <taxon>Saccharolobus</taxon>
    </lineage>
</organism>
<dbReference type="Proteomes" id="UP000076770">
    <property type="component" value="Chromosome i"/>
</dbReference>
<dbReference type="EMBL" id="LT549890">
    <property type="protein sequence ID" value="SAI84974.1"/>
    <property type="molecule type" value="Genomic_DNA"/>
</dbReference>
<accession>A0A157T0P2</accession>
<dbReference type="GeneID" id="27427677"/>
<protein>
    <submittedName>
        <fullName evidence="2">Bacterio-opsin activator</fullName>
    </submittedName>
</protein>
<evidence type="ECO:0000313" key="3">
    <source>
        <dbReference type="Proteomes" id="UP000076770"/>
    </source>
</evidence>
<dbReference type="InterPro" id="IPR007050">
    <property type="entry name" value="HTH_bacterioopsin"/>
</dbReference>
<dbReference type="PANTHER" id="PTHR34236:SF1">
    <property type="entry name" value="DIMETHYL SULFOXIDE REDUCTASE TRANSCRIPTIONAL ACTIVATOR"/>
    <property type="match status" value="1"/>
</dbReference>
<feature type="domain" description="HTH bat-type" evidence="1">
    <location>
        <begin position="164"/>
        <end position="216"/>
    </location>
</feature>
<dbReference type="PANTHER" id="PTHR34236">
    <property type="entry name" value="DIMETHYL SULFOXIDE REDUCTASE TRANSCRIPTIONAL ACTIVATOR"/>
    <property type="match status" value="1"/>
</dbReference>
<dbReference type="AlphaFoldDB" id="A0A157T0P2"/>
<name>A0A157T0P2_SACSO</name>
<dbReference type="PATRIC" id="fig|2287.9.peg.1448"/>
<evidence type="ECO:0000259" key="1">
    <source>
        <dbReference type="Pfam" id="PF04967"/>
    </source>
</evidence>
<dbReference type="Pfam" id="PF04967">
    <property type="entry name" value="HTH_10"/>
    <property type="match status" value="1"/>
</dbReference>
<evidence type="ECO:0000313" key="2">
    <source>
        <dbReference type="EMBL" id="SAI84974.1"/>
    </source>
</evidence>
<reference evidence="3" key="1">
    <citation type="submission" date="2016-04" db="EMBL/GenBank/DDBJ databases">
        <authorList>
            <person name="Shah S.A."/>
            <person name="Garrett R.A."/>
        </authorList>
    </citation>
    <scope>NUCLEOTIDE SEQUENCE [LARGE SCALE GENOMIC DNA]</scope>
    <source>
        <strain evidence="3">ATCC 35091 / DSM 1616 / JCM 8930 / NBRC 15331 / P1</strain>
    </source>
</reference>
<dbReference type="OrthoDB" id="194393at2157"/>
<proteinExistence type="predicted"/>